<reference evidence="2" key="1">
    <citation type="journal article" date="2019" name="Int. J. Syst. Evol. Microbiol.">
        <title>The Global Catalogue of Microorganisms (GCM) 10K type strain sequencing project: providing services to taxonomists for standard genome sequencing and annotation.</title>
        <authorList>
            <consortium name="The Broad Institute Genomics Platform"/>
            <consortium name="The Broad Institute Genome Sequencing Center for Infectious Disease"/>
            <person name="Wu L."/>
            <person name="Ma J."/>
        </authorList>
    </citation>
    <scope>NUCLEOTIDE SEQUENCE [LARGE SCALE GENOMIC DNA]</scope>
    <source>
        <strain evidence="2">CGMCC 4.7035</strain>
    </source>
</reference>
<keyword evidence="2" id="KW-1185">Reference proteome</keyword>
<name>A0ABV7SMB1_9ACTN</name>
<evidence type="ECO:0000313" key="1">
    <source>
        <dbReference type="EMBL" id="MFC3577461.1"/>
    </source>
</evidence>
<accession>A0ABV7SMB1</accession>
<gene>
    <name evidence="1" type="ORF">ACFOZ0_30170</name>
</gene>
<dbReference type="Proteomes" id="UP001595701">
    <property type="component" value="Unassembled WGS sequence"/>
</dbReference>
<dbReference type="EMBL" id="JBHRWR010000033">
    <property type="protein sequence ID" value="MFC3577461.1"/>
    <property type="molecule type" value="Genomic_DNA"/>
</dbReference>
<comment type="caution">
    <text evidence="1">The sequence shown here is derived from an EMBL/GenBank/DDBJ whole genome shotgun (WGS) entry which is preliminary data.</text>
</comment>
<protein>
    <submittedName>
        <fullName evidence="1">Uncharacterized protein</fullName>
    </submittedName>
</protein>
<sequence length="228" mass="24503">MSIPDLSTTRRIAPPEPDVEPLKVNVYEQMAKAASQLAPLFPYDHAGAIVPCGNVLVGGPGQSYGQFFHWNTVSEVVVCYGSRHSPLAPGQIIATQNLHGVNSRLSDETDSDAAAVLVVTQHQAEKGDQTEAMIAKCTGCHAELLRHEYDASPPSAPHNDVRQFPTTVGSARFAELRNTDEVRTCRECGLVNDPFSVVTWGWARQVAQTTAVQAAQSALRQAASVPST</sequence>
<proteinExistence type="predicted"/>
<evidence type="ECO:0000313" key="2">
    <source>
        <dbReference type="Proteomes" id="UP001595701"/>
    </source>
</evidence>
<organism evidence="1 2">
    <name type="scientific">Streptomyces yaanensis</name>
    <dbReference type="NCBI Taxonomy" id="1142239"/>
    <lineage>
        <taxon>Bacteria</taxon>
        <taxon>Bacillati</taxon>
        <taxon>Actinomycetota</taxon>
        <taxon>Actinomycetes</taxon>
        <taxon>Kitasatosporales</taxon>
        <taxon>Streptomycetaceae</taxon>
        <taxon>Streptomyces</taxon>
    </lineage>
</organism>
<dbReference type="RefSeq" id="WP_310773405.1">
    <property type="nucleotide sequence ID" value="NZ_JBHRWR010000033.1"/>
</dbReference>